<evidence type="ECO:0000256" key="5">
    <source>
        <dbReference type="ARBA" id="ARBA00023163"/>
    </source>
</evidence>
<accession>A0A9P9J5F6</accession>
<dbReference type="InterPro" id="IPR001138">
    <property type="entry name" value="Zn2Cys6_DnaBD"/>
</dbReference>
<dbReference type="InterPro" id="IPR036864">
    <property type="entry name" value="Zn2-C6_fun-type_DNA-bd_sf"/>
</dbReference>
<evidence type="ECO:0000256" key="4">
    <source>
        <dbReference type="ARBA" id="ARBA00023125"/>
    </source>
</evidence>
<dbReference type="PROSITE" id="PS00463">
    <property type="entry name" value="ZN2_CY6_FUNGAL_1"/>
    <property type="match status" value="1"/>
</dbReference>
<dbReference type="Gene3D" id="4.10.240.10">
    <property type="entry name" value="Zn(2)-C6 fungal-type DNA-binding domain"/>
    <property type="match status" value="1"/>
</dbReference>
<dbReference type="EMBL" id="JAGMUV010000009">
    <property type="protein sequence ID" value="KAH7143403.1"/>
    <property type="molecule type" value="Genomic_DNA"/>
</dbReference>
<evidence type="ECO:0000313" key="8">
    <source>
        <dbReference type="EMBL" id="KAH7143403.1"/>
    </source>
</evidence>
<reference evidence="8" key="1">
    <citation type="journal article" date="2021" name="Nat. Commun.">
        <title>Genetic determinants of endophytism in the Arabidopsis root mycobiome.</title>
        <authorList>
            <person name="Mesny F."/>
            <person name="Miyauchi S."/>
            <person name="Thiergart T."/>
            <person name="Pickel B."/>
            <person name="Atanasova L."/>
            <person name="Karlsson M."/>
            <person name="Huettel B."/>
            <person name="Barry K.W."/>
            <person name="Haridas S."/>
            <person name="Chen C."/>
            <person name="Bauer D."/>
            <person name="Andreopoulos W."/>
            <person name="Pangilinan J."/>
            <person name="LaButti K."/>
            <person name="Riley R."/>
            <person name="Lipzen A."/>
            <person name="Clum A."/>
            <person name="Drula E."/>
            <person name="Henrissat B."/>
            <person name="Kohler A."/>
            <person name="Grigoriev I.V."/>
            <person name="Martin F.M."/>
            <person name="Hacquard S."/>
        </authorList>
    </citation>
    <scope>NUCLEOTIDE SEQUENCE</scope>
    <source>
        <strain evidence="8">MPI-CAGE-AT-0147</strain>
    </source>
</reference>
<dbReference type="OrthoDB" id="1919336at2759"/>
<organism evidence="8 9">
    <name type="scientific">Dactylonectria macrodidyma</name>
    <dbReference type="NCBI Taxonomy" id="307937"/>
    <lineage>
        <taxon>Eukaryota</taxon>
        <taxon>Fungi</taxon>
        <taxon>Dikarya</taxon>
        <taxon>Ascomycota</taxon>
        <taxon>Pezizomycotina</taxon>
        <taxon>Sordariomycetes</taxon>
        <taxon>Hypocreomycetidae</taxon>
        <taxon>Hypocreales</taxon>
        <taxon>Nectriaceae</taxon>
        <taxon>Dactylonectria</taxon>
    </lineage>
</organism>
<keyword evidence="3" id="KW-0805">Transcription regulation</keyword>
<evidence type="ECO:0000259" key="7">
    <source>
        <dbReference type="PROSITE" id="PS50048"/>
    </source>
</evidence>
<keyword evidence="6" id="KW-0539">Nucleus</keyword>
<protein>
    <recommendedName>
        <fullName evidence="7">Zn(2)-C6 fungal-type domain-containing protein</fullName>
    </recommendedName>
</protein>
<gene>
    <name evidence="8" type="ORF">EDB81DRAFT_721658</name>
</gene>
<dbReference type="AlphaFoldDB" id="A0A9P9J5F6"/>
<dbReference type="GO" id="GO:0003677">
    <property type="term" value="F:DNA binding"/>
    <property type="evidence" value="ECO:0007669"/>
    <property type="project" value="UniProtKB-KW"/>
</dbReference>
<dbReference type="SMART" id="SM00066">
    <property type="entry name" value="GAL4"/>
    <property type="match status" value="1"/>
</dbReference>
<name>A0A9P9J5F6_9HYPO</name>
<dbReference type="SUPFAM" id="SSF57701">
    <property type="entry name" value="Zn2/Cys6 DNA-binding domain"/>
    <property type="match status" value="1"/>
</dbReference>
<evidence type="ECO:0000256" key="1">
    <source>
        <dbReference type="ARBA" id="ARBA00022723"/>
    </source>
</evidence>
<dbReference type="GO" id="GO:0000981">
    <property type="term" value="F:DNA-binding transcription factor activity, RNA polymerase II-specific"/>
    <property type="evidence" value="ECO:0007669"/>
    <property type="project" value="InterPro"/>
</dbReference>
<proteinExistence type="predicted"/>
<dbReference type="InterPro" id="IPR052360">
    <property type="entry name" value="Transcr_Regulatory_Proteins"/>
</dbReference>
<dbReference type="Proteomes" id="UP000738349">
    <property type="component" value="Unassembled WGS sequence"/>
</dbReference>
<dbReference type="CDD" id="cd00067">
    <property type="entry name" value="GAL4"/>
    <property type="match status" value="1"/>
</dbReference>
<dbReference type="PROSITE" id="PS50048">
    <property type="entry name" value="ZN2_CY6_FUNGAL_2"/>
    <property type="match status" value="1"/>
</dbReference>
<keyword evidence="1" id="KW-0479">Metal-binding</keyword>
<dbReference type="PANTHER" id="PTHR36206:SF4">
    <property type="entry name" value="HYPOTHETICAL CONSERVED PROTEIN (EUROFUNG)-RELATED"/>
    <property type="match status" value="1"/>
</dbReference>
<keyword evidence="4" id="KW-0238">DNA-binding</keyword>
<dbReference type="PANTHER" id="PTHR36206">
    <property type="entry name" value="ASPERCRYPTIN BIOSYNTHESIS CLUSTER-SPECIFIC TRANSCRIPTION REGULATOR ATNN-RELATED"/>
    <property type="match status" value="1"/>
</dbReference>
<evidence type="ECO:0000256" key="2">
    <source>
        <dbReference type="ARBA" id="ARBA00022833"/>
    </source>
</evidence>
<feature type="domain" description="Zn(2)-C6 fungal-type" evidence="7">
    <location>
        <begin position="31"/>
        <end position="61"/>
    </location>
</feature>
<keyword evidence="2" id="KW-0862">Zinc</keyword>
<evidence type="ECO:0000313" key="9">
    <source>
        <dbReference type="Proteomes" id="UP000738349"/>
    </source>
</evidence>
<sequence>MIPNTALVNSLPRNILSQKRARTSAPKSRGGCIACKKMHLKCDERKPTCSRCDRAHRECQYSRLDPQQGHRVVLEQRAIFPKPNVYGLEVTGKLYMQPRATSLEPSEVPYFDMFRYQMRQDFASTDCTLFWNRVIPREAMRDDCVRSSVLGVGALILSLRRLGSEPFLGPFGGAGDEAHQSAIRYHSRAIKGLQDRMQRDFDTISRRNVLINMFLLLLFELLHGNTKAADRMLSSSVELLRQKKDQLREEVSSHYRPQRQPLYLAVSNDEGLEEAEIILPRLQVFCSLNSPFFPLQKSCWARLQSRPTPSSVPAPTTSFGELGAMWNSFTTRAVVFVVKAMQELAASGHTRDLESYLAHQAAFIQQLGQWEEVILQKYEQETNAIRLQTLKIFHMGQRVVLILLNCCLDAKELEYDKFGHVFQDIIDTMHALAPVSRGMSRIEMILDIYFLPVLNFVSQKCRATEIRKEALDLFEKMTSSMGGWEAKASLLARRQLMALEERGRTATGEIPADSRYIWSDATWNESQSALDIVFTRASPNPFGMRDTEKFAIELADLIR</sequence>
<keyword evidence="9" id="KW-1185">Reference proteome</keyword>
<dbReference type="GO" id="GO:0008270">
    <property type="term" value="F:zinc ion binding"/>
    <property type="evidence" value="ECO:0007669"/>
    <property type="project" value="InterPro"/>
</dbReference>
<evidence type="ECO:0000256" key="6">
    <source>
        <dbReference type="ARBA" id="ARBA00023242"/>
    </source>
</evidence>
<dbReference type="Pfam" id="PF00172">
    <property type="entry name" value="Zn_clus"/>
    <property type="match status" value="1"/>
</dbReference>
<evidence type="ECO:0000256" key="3">
    <source>
        <dbReference type="ARBA" id="ARBA00023015"/>
    </source>
</evidence>
<keyword evidence="5" id="KW-0804">Transcription</keyword>
<comment type="caution">
    <text evidence="8">The sequence shown here is derived from an EMBL/GenBank/DDBJ whole genome shotgun (WGS) entry which is preliminary data.</text>
</comment>